<name>A0A9N9FHZ2_9GLOM</name>
<feature type="compositionally biased region" description="Polar residues" evidence="1">
    <location>
        <begin position="1008"/>
        <end position="1022"/>
    </location>
</feature>
<organism evidence="3 4">
    <name type="scientific">Acaulospora morrowiae</name>
    <dbReference type="NCBI Taxonomy" id="94023"/>
    <lineage>
        <taxon>Eukaryota</taxon>
        <taxon>Fungi</taxon>
        <taxon>Fungi incertae sedis</taxon>
        <taxon>Mucoromycota</taxon>
        <taxon>Glomeromycotina</taxon>
        <taxon>Glomeromycetes</taxon>
        <taxon>Diversisporales</taxon>
        <taxon>Acaulosporaceae</taxon>
        <taxon>Acaulospora</taxon>
    </lineage>
</organism>
<feature type="region of interest" description="Disordered" evidence="1">
    <location>
        <begin position="995"/>
        <end position="1027"/>
    </location>
</feature>
<dbReference type="Proteomes" id="UP000789342">
    <property type="component" value="Unassembled WGS sequence"/>
</dbReference>
<proteinExistence type="predicted"/>
<keyword evidence="2" id="KW-1133">Transmembrane helix</keyword>
<sequence length="1160" mass="130848">MVSITDSTTPSTTYSESTYSETTYSEFIYSETTYSEFIYSETTYSEFIYSETIYSESTYSESTYSETTYSESTYPVTTYSESTHSDPTASITDTKFYTHDSYASTSPGTRINRPTSSPNLIQSTSPLQFVHHPSSYNISAVQTSFKALIKRGELSYSESNGYHVRSAASYPDGSSVILRLSLNETSTDAGLFCSVPQLYLRVVSSDGNITKVEPNVSIDRINFCRNVTRVQNVTMIPQDLIRIYPLAPNYILIAYVRISTGGESYTHQEIGTVINEKGDIQYDRINLGPINMTSGDTSVLGRAVSNVNPSKGLIWVNFQIRSFVRWMNVYHANTTKPFTLELPTTVNISVISTADGGYCLVTVDQSPSSVSPWKVKARFLRPDSFQPTPEILLYDNTVPIYIEMCTNTNNETGIECILGFAHDTTTFYVRIPFLSSGAVKDYFPMDSFSNSTYSVDRIMPLIGGEYLFTGFSGSRNGTDLTFSGNIYNLTGKYLYSSNFSKFPANTSLLYGVFPNNTLWMIYESNSAGDGWNYSTFFIPKSALLDIYESIVIIPNDTVVLGTQRITVNFPISVVLSTGKFSIYEINQKDSTNKILKQSYIARDTAYVTQSDNQTLLLKVLGSTFFTPYARYLVEIENDFVRDASDNEPLLGTSRYLLTGGKVSEPLEENVRGIVYLTREASNRYWGNALTIDLFRPMTSEFCTILSLSPYRLQIIDKWQWDSNMQVIFKLEISKGTNDTQDRSVTAVAEALNLLISFKNVSSVMLYPNASLLDSDRGFTVTQTVWERYQLRLFGFGSILLLCAVLALLSYRDRNYGNGLFVFKLLLIWVDFVLDVLFVWFHAHDIYLLFYPTLVFMISSIAFNAMTSFFVIIREITYENYFAKWFRTYHNIAAIFSLSAAIDIESLTIIHSRLAGLRAFDAPLSKGAKRWIFWCGIINFMIEDTPQLIVQIVYVILCVNYQLIPFLNLMSASLLCSVMLLGNIYRFYEQITADNDNASNRGSEKNALGTESTRTEGSMNQENEGSEEHLIAPPEDVFSPWHYPRIPVTHTERSSIPLPPLAAKEKRNFVDENEYQRGESSSRTKIQSSDKVGVYYPKNIDNDGEQSQLLNMNNSGNENRRQSITITNSIRRETVFGNDTSRAVFGGYENMQKGAGMLVGK</sequence>
<accession>A0A9N9FHZ2</accession>
<feature type="transmembrane region" description="Helical" evidence="2">
    <location>
        <begin position="788"/>
        <end position="808"/>
    </location>
</feature>
<keyword evidence="2" id="KW-0812">Transmembrane</keyword>
<feature type="transmembrane region" description="Helical" evidence="2">
    <location>
        <begin position="891"/>
        <end position="910"/>
    </location>
</feature>
<reference evidence="3" key="1">
    <citation type="submission" date="2021-06" db="EMBL/GenBank/DDBJ databases">
        <authorList>
            <person name="Kallberg Y."/>
            <person name="Tangrot J."/>
            <person name="Rosling A."/>
        </authorList>
    </citation>
    <scope>NUCLEOTIDE SEQUENCE</scope>
    <source>
        <strain evidence="3">CL551</strain>
    </source>
</reference>
<gene>
    <name evidence="3" type="ORF">AMORRO_LOCUS4974</name>
</gene>
<evidence type="ECO:0000313" key="3">
    <source>
        <dbReference type="EMBL" id="CAG8537670.1"/>
    </source>
</evidence>
<evidence type="ECO:0000256" key="2">
    <source>
        <dbReference type="SAM" id="Phobius"/>
    </source>
</evidence>
<protein>
    <submittedName>
        <fullName evidence="3">4026_t:CDS:1</fullName>
    </submittedName>
</protein>
<comment type="caution">
    <text evidence="3">The sequence shown here is derived from an EMBL/GenBank/DDBJ whole genome shotgun (WGS) entry which is preliminary data.</text>
</comment>
<feature type="transmembrane region" description="Helical" evidence="2">
    <location>
        <begin position="965"/>
        <end position="987"/>
    </location>
</feature>
<evidence type="ECO:0000313" key="4">
    <source>
        <dbReference type="Proteomes" id="UP000789342"/>
    </source>
</evidence>
<feature type="transmembrane region" description="Helical" evidence="2">
    <location>
        <begin position="820"/>
        <end position="842"/>
    </location>
</feature>
<feature type="transmembrane region" description="Helical" evidence="2">
    <location>
        <begin position="848"/>
        <end position="871"/>
    </location>
</feature>
<dbReference type="AlphaFoldDB" id="A0A9N9FHZ2"/>
<keyword evidence="4" id="KW-1185">Reference proteome</keyword>
<keyword evidence="2" id="KW-0472">Membrane</keyword>
<evidence type="ECO:0000256" key="1">
    <source>
        <dbReference type="SAM" id="MobiDB-lite"/>
    </source>
</evidence>
<dbReference type="OrthoDB" id="2421397at2759"/>
<dbReference type="EMBL" id="CAJVPV010002848">
    <property type="protein sequence ID" value="CAG8537670.1"/>
    <property type="molecule type" value="Genomic_DNA"/>
</dbReference>